<dbReference type="OrthoDB" id="9812068at2"/>
<dbReference type="InterPro" id="IPR032466">
    <property type="entry name" value="Metal_Hydrolase"/>
</dbReference>
<evidence type="ECO:0000256" key="1">
    <source>
        <dbReference type="ARBA" id="ARBA00009820"/>
    </source>
</evidence>
<name>A0A1H4P9N6_9BACT</name>
<dbReference type="Gene3D" id="2.120.10.30">
    <property type="entry name" value="TolB, C-terminal domain"/>
    <property type="match status" value="2"/>
</dbReference>
<dbReference type="InterPro" id="IPR011042">
    <property type="entry name" value="6-blade_b-propeller_TolB-like"/>
</dbReference>
<sequence>MLSVRLAGFHSVLPLSFAIAACTMPVASAQFEKAPGKSVIKSVAVTEGTNMAATVSPDGKTIVFDLQETLWSLPIGGGTAKRLTDPFLEPARPDWSPKGDLIAFQGYKGGQFHIWVMKPDGTGVRQLTNGHGDDREPRVSPDGTKVAFASDRAMKGNYDIWVVDIASGALTQKTSTEKEEYEPTWAPDGQSIAFVSGVGIARGHGASVSGVDIESVNASGAIKQVYSLPKADGGAEAAAPHIESPSFSPDGKLAFTLVGAGKSELVVDGKKVGEAEDVFPFYVSWLPGGKALYTGDGKILVTDLTADKSTSIPFSANFDINRPGYRHRIYDFDSTAPKQVRGILHPQLSPDGKQVLFEALNQLWLMPLGGKPEAITSDTYYKQDASFSPDGKSIVFSTDADGFESLHIMDLSTKRVRRVTHSTGDAAEVSAKWSPDGKSIAFLDQESATFVADVATGDTKEVLKEFFYPSEPSWSPDSKTLTMAVLKPFNMRFREGLSEILTLDLATGKYVLTPAAPDNTILTRGLNGPTFSPDGKQIVFVMDDFLWTMPVDEKGIPSGSAVQLNHENSDSPTWSGDSKTILYLSNTKLHTIAARPGAVPTAVPVDLTYQRKLPTSKVVIYAGTFWNGLGAETTKDVDITVVKNRIVSINPHSANAAKVAGIDKYIDAHDKTVMPGLWESHNHMYGAIQEAGDAGGRLWLAYGFTTLQSQGDEGYLQEEIKESFAADARVGPRYFASAEIFDGERIFYPTNRAIHGDAQIQREFERAQSLEVDNYKTYVRLPHEQQAKFVDLAHNKAGVWIASHYGLPGLTYGMDAMSHVSATSRWGYAYTRSLSGVTYGDVRTLFPAADMAMISTAFASTSLYSLDPTIADDPRLQALDQPWALKALKTTRDRMVKTSPTVNSEALKREDETLIALMKAGGKIMAGIDSFSPGLMIPLEMGIRAEAVNGMKPWQALQTATIIPARAFGYGKDLGSLEVGKIADLDIVDGNPLGNINDMTKIAGVMVNGRYYTQAELQAPFKKN</sequence>
<gene>
    <name evidence="4" type="ORF">SAMN05443244_2492</name>
</gene>
<keyword evidence="2" id="KW-0732">Signal</keyword>
<feature type="domain" description="Amidohydrolase-related" evidence="3">
    <location>
        <begin position="673"/>
        <end position="1010"/>
    </location>
</feature>
<dbReference type="PANTHER" id="PTHR36842">
    <property type="entry name" value="PROTEIN TOLB HOMOLOG"/>
    <property type="match status" value="1"/>
</dbReference>
<dbReference type="SUPFAM" id="SSF82171">
    <property type="entry name" value="DPP6 N-terminal domain-like"/>
    <property type="match status" value="1"/>
</dbReference>
<dbReference type="GO" id="GO:0016810">
    <property type="term" value="F:hydrolase activity, acting on carbon-nitrogen (but not peptide) bonds"/>
    <property type="evidence" value="ECO:0007669"/>
    <property type="project" value="InterPro"/>
</dbReference>
<dbReference type="Proteomes" id="UP000182409">
    <property type="component" value="Unassembled WGS sequence"/>
</dbReference>
<dbReference type="InterPro" id="IPR011659">
    <property type="entry name" value="WD40"/>
</dbReference>
<dbReference type="SUPFAM" id="SSF69304">
    <property type="entry name" value="Tricorn protease N-terminal domain"/>
    <property type="match status" value="1"/>
</dbReference>
<organism evidence="4 5">
    <name type="scientific">Terriglobus roseus</name>
    <dbReference type="NCBI Taxonomy" id="392734"/>
    <lineage>
        <taxon>Bacteria</taxon>
        <taxon>Pseudomonadati</taxon>
        <taxon>Acidobacteriota</taxon>
        <taxon>Terriglobia</taxon>
        <taxon>Terriglobales</taxon>
        <taxon>Acidobacteriaceae</taxon>
        <taxon>Terriglobus</taxon>
    </lineage>
</organism>
<evidence type="ECO:0000256" key="2">
    <source>
        <dbReference type="SAM" id="SignalP"/>
    </source>
</evidence>
<dbReference type="SUPFAM" id="SSF51338">
    <property type="entry name" value="Composite domain of metallo-dependent hydrolases"/>
    <property type="match status" value="1"/>
</dbReference>
<dbReference type="SUPFAM" id="SSF51556">
    <property type="entry name" value="Metallo-dependent hydrolases"/>
    <property type="match status" value="1"/>
</dbReference>
<feature type="signal peptide" evidence="2">
    <location>
        <begin position="1"/>
        <end position="20"/>
    </location>
</feature>
<dbReference type="InterPro" id="IPR006680">
    <property type="entry name" value="Amidohydro-rel"/>
</dbReference>
<dbReference type="AlphaFoldDB" id="A0A1H4P9N6"/>
<comment type="similarity">
    <text evidence="1">Belongs to the TolB family.</text>
</comment>
<reference evidence="4 5" key="1">
    <citation type="submission" date="2016-10" db="EMBL/GenBank/DDBJ databases">
        <authorList>
            <person name="de Groot N.N."/>
        </authorList>
    </citation>
    <scope>NUCLEOTIDE SEQUENCE [LARGE SCALE GENOMIC DNA]</scope>
    <source>
        <strain evidence="4 5">AB35.6</strain>
    </source>
</reference>
<evidence type="ECO:0000313" key="4">
    <source>
        <dbReference type="EMBL" id="SEC03938.1"/>
    </source>
</evidence>
<evidence type="ECO:0000259" key="3">
    <source>
        <dbReference type="Pfam" id="PF01979"/>
    </source>
</evidence>
<dbReference type="Gene3D" id="3.20.20.140">
    <property type="entry name" value="Metal-dependent hydrolases"/>
    <property type="match status" value="1"/>
</dbReference>
<dbReference type="Gene3D" id="2.30.40.10">
    <property type="entry name" value="Urease, subunit C, domain 1"/>
    <property type="match status" value="1"/>
</dbReference>
<dbReference type="PROSITE" id="PS51257">
    <property type="entry name" value="PROKAR_LIPOPROTEIN"/>
    <property type="match status" value="1"/>
</dbReference>
<protein>
    <submittedName>
        <fullName evidence="4">WD40-like Beta Propeller Repeat</fullName>
    </submittedName>
</protein>
<dbReference type="PANTHER" id="PTHR36842:SF1">
    <property type="entry name" value="PROTEIN TOLB"/>
    <property type="match status" value="1"/>
</dbReference>
<dbReference type="Pfam" id="PF01979">
    <property type="entry name" value="Amidohydro_1"/>
    <property type="match status" value="1"/>
</dbReference>
<accession>A0A1H4P9N6</accession>
<dbReference type="InterPro" id="IPR011059">
    <property type="entry name" value="Metal-dep_hydrolase_composite"/>
</dbReference>
<feature type="chain" id="PRO_5010354044" evidence="2">
    <location>
        <begin position="21"/>
        <end position="1024"/>
    </location>
</feature>
<dbReference type="RefSeq" id="WP_074654348.1">
    <property type="nucleotide sequence ID" value="NZ_FNSD01000001.1"/>
</dbReference>
<dbReference type="Pfam" id="PF07676">
    <property type="entry name" value="PD40"/>
    <property type="match status" value="9"/>
</dbReference>
<dbReference type="EMBL" id="FNSD01000001">
    <property type="protein sequence ID" value="SEC03938.1"/>
    <property type="molecule type" value="Genomic_DNA"/>
</dbReference>
<evidence type="ECO:0000313" key="5">
    <source>
        <dbReference type="Proteomes" id="UP000182409"/>
    </source>
</evidence>
<proteinExistence type="inferred from homology"/>